<gene>
    <name evidence="1" type="ORF">LAESUDRAFT_733068</name>
</gene>
<dbReference type="RefSeq" id="XP_040757304.1">
    <property type="nucleotide sequence ID" value="XM_040910382.1"/>
</dbReference>
<dbReference type="InParanoid" id="A0A165AS98"/>
<dbReference type="AlphaFoldDB" id="A0A165AS98"/>
<accession>A0A165AS98</accession>
<sequence length="133" mass="15212">MQWKGYSTQGQVRRVLDFGKAAQCWRWSFHGIAYTRVWRGHGARTKWSASIYACASLVATSAFLMKQHGARNINRMQSGSDDNVMSIPCLGQHCQQCPRLADLKRPRKDHRAINADKYVLSGDINKLLFLSRR</sequence>
<organism evidence="1 2">
    <name type="scientific">Laetiporus sulphureus 93-53</name>
    <dbReference type="NCBI Taxonomy" id="1314785"/>
    <lineage>
        <taxon>Eukaryota</taxon>
        <taxon>Fungi</taxon>
        <taxon>Dikarya</taxon>
        <taxon>Basidiomycota</taxon>
        <taxon>Agaricomycotina</taxon>
        <taxon>Agaricomycetes</taxon>
        <taxon>Polyporales</taxon>
        <taxon>Laetiporus</taxon>
    </lineage>
</organism>
<keyword evidence="2" id="KW-1185">Reference proteome</keyword>
<dbReference type="GeneID" id="63827411"/>
<evidence type="ECO:0000313" key="1">
    <source>
        <dbReference type="EMBL" id="KZS99563.1"/>
    </source>
</evidence>
<dbReference type="Proteomes" id="UP000076871">
    <property type="component" value="Unassembled WGS sequence"/>
</dbReference>
<reference evidence="1 2" key="1">
    <citation type="journal article" date="2016" name="Mol. Biol. Evol.">
        <title>Comparative Genomics of Early-Diverging Mushroom-Forming Fungi Provides Insights into the Origins of Lignocellulose Decay Capabilities.</title>
        <authorList>
            <person name="Nagy L.G."/>
            <person name="Riley R."/>
            <person name="Tritt A."/>
            <person name="Adam C."/>
            <person name="Daum C."/>
            <person name="Floudas D."/>
            <person name="Sun H."/>
            <person name="Yadav J.S."/>
            <person name="Pangilinan J."/>
            <person name="Larsson K.H."/>
            <person name="Matsuura K."/>
            <person name="Barry K."/>
            <person name="Labutti K."/>
            <person name="Kuo R."/>
            <person name="Ohm R.A."/>
            <person name="Bhattacharya S.S."/>
            <person name="Shirouzu T."/>
            <person name="Yoshinaga Y."/>
            <person name="Martin F.M."/>
            <person name="Grigoriev I.V."/>
            <person name="Hibbett D.S."/>
        </authorList>
    </citation>
    <scope>NUCLEOTIDE SEQUENCE [LARGE SCALE GENOMIC DNA]</scope>
    <source>
        <strain evidence="1 2">93-53</strain>
    </source>
</reference>
<proteinExistence type="predicted"/>
<evidence type="ECO:0000313" key="2">
    <source>
        <dbReference type="Proteomes" id="UP000076871"/>
    </source>
</evidence>
<name>A0A165AS98_9APHY</name>
<dbReference type="EMBL" id="KV427783">
    <property type="protein sequence ID" value="KZS99563.1"/>
    <property type="molecule type" value="Genomic_DNA"/>
</dbReference>
<protein>
    <submittedName>
        <fullName evidence="1">Uncharacterized protein</fullName>
    </submittedName>
</protein>